<organism evidence="2 3">
    <name type="scientific">Angiostrongylus cantonensis</name>
    <name type="common">Rat lungworm</name>
    <dbReference type="NCBI Taxonomy" id="6313"/>
    <lineage>
        <taxon>Eukaryota</taxon>
        <taxon>Metazoa</taxon>
        <taxon>Ecdysozoa</taxon>
        <taxon>Nematoda</taxon>
        <taxon>Chromadorea</taxon>
        <taxon>Rhabditida</taxon>
        <taxon>Rhabditina</taxon>
        <taxon>Rhabditomorpha</taxon>
        <taxon>Strongyloidea</taxon>
        <taxon>Metastrongylidae</taxon>
        <taxon>Angiostrongylus</taxon>
    </lineage>
</organism>
<evidence type="ECO:0000313" key="2">
    <source>
        <dbReference type="Proteomes" id="UP000035642"/>
    </source>
</evidence>
<keyword evidence="2" id="KW-1185">Reference proteome</keyword>
<reference evidence="2" key="1">
    <citation type="submission" date="2012-09" db="EMBL/GenBank/DDBJ databases">
        <authorList>
            <person name="Martin A.A."/>
        </authorList>
    </citation>
    <scope>NUCLEOTIDE SEQUENCE</scope>
</reference>
<proteinExistence type="predicted"/>
<protein>
    <submittedName>
        <fullName evidence="3">Uncharacterized protein</fullName>
    </submittedName>
</protein>
<name>A0A0K0DC05_ANGCA</name>
<dbReference type="Proteomes" id="UP000035642">
    <property type="component" value="Unassembled WGS sequence"/>
</dbReference>
<feature type="region of interest" description="Disordered" evidence="1">
    <location>
        <begin position="54"/>
        <end position="75"/>
    </location>
</feature>
<sequence length="75" mass="8439">MEGVTGRRAIPRAERSSGLLFDYGRQSREEVRLRAAQTTNGPRLLRELETQTFGKEGNEMPPREIFIAGGSHQKP</sequence>
<evidence type="ECO:0000256" key="1">
    <source>
        <dbReference type="SAM" id="MobiDB-lite"/>
    </source>
</evidence>
<dbReference type="WBParaSite" id="ACAC_0000803701-mRNA-1">
    <property type="protein sequence ID" value="ACAC_0000803701-mRNA-1"/>
    <property type="gene ID" value="ACAC_0000803701"/>
</dbReference>
<reference evidence="3" key="2">
    <citation type="submission" date="2017-02" db="UniProtKB">
        <authorList>
            <consortium name="WormBaseParasite"/>
        </authorList>
    </citation>
    <scope>IDENTIFICATION</scope>
</reference>
<evidence type="ECO:0000313" key="3">
    <source>
        <dbReference type="WBParaSite" id="ACAC_0000803701-mRNA-1"/>
    </source>
</evidence>
<accession>A0A0K0DC05</accession>
<dbReference type="AlphaFoldDB" id="A0A0K0DC05"/>